<accession>A0A1H2HDL0</accession>
<name>A0A1H2HDL0_9GAMM</name>
<evidence type="ECO:0000313" key="1">
    <source>
        <dbReference type="EMBL" id="SDU29872.1"/>
    </source>
</evidence>
<reference evidence="2" key="1">
    <citation type="submission" date="2016-10" db="EMBL/GenBank/DDBJ databases">
        <authorList>
            <person name="Varghese N."/>
            <person name="Submissions S."/>
        </authorList>
    </citation>
    <scope>NUCLEOTIDE SEQUENCE [LARGE SCALE GENOMIC DNA]</scope>
    <source>
        <strain evidence="2">CECT 8338</strain>
    </source>
</reference>
<proteinExistence type="predicted"/>
<organism evidence="1 2">
    <name type="scientific">Halopseudomonas salegens</name>
    <dbReference type="NCBI Taxonomy" id="1434072"/>
    <lineage>
        <taxon>Bacteria</taxon>
        <taxon>Pseudomonadati</taxon>
        <taxon>Pseudomonadota</taxon>
        <taxon>Gammaproteobacteria</taxon>
        <taxon>Pseudomonadales</taxon>
        <taxon>Pseudomonadaceae</taxon>
        <taxon>Halopseudomonas</taxon>
    </lineage>
</organism>
<dbReference type="Proteomes" id="UP000243924">
    <property type="component" value="Chromosome I"/>
</dbReference>
<keyword evidence="2" id="KW-1185">Reference proteome</keyword>
<dbReference type="AlphaFoldDB" id="A0A1H2HDL0"/>
<evidence type="ECO:0008006" key="3">
    <source>
        <dbReference type="Google" id="ProtNLM"/>
    </source>
</evidence>
<dbReference type="PROSITE" id="PS51257">
    <property type="entry name" value="PROKAR_LIPOPROTEIN"/>
    <property type="match status" value="1"/>
</dbReference>
<gene>
    <name evidence="1" type="ORF">SAMN05216210_2961</name>
</gene>
<dbReference type="EMBL" id="LT629787">
    <property type="protein sequence ID" value="SDU29872.1"/>
    <property type="molecule type" value="Genomic_DNA"/>
</dbReference>
<evidence type="ECO:0000313" key="2">
    <source>
        <dbReference type="Proteomes" id="UP000243924"/>
    </source>
</evidence>
<sequence>MALIKGMVPGNYLFAATISFTAIACTSDTNLQRQAQDFCTIHLAQSWQHIEPGTSANTLAEERDQRISEAITSSSLMDAIEWAERQPKSQATYQQLQQRIESITNASWECPEYLSFHVVSFVRADVDDSAQHTVEIYVSGKHDYLLEDQAYSTISAEMLESSLEGNSPEHSQIRVILREGATDDALPPIFNAAQSAGITSITVVSE</sequence>
<protein>
    <recommendedName>
        <fullName evidence="3">Lipoprotein</fullName>
    </recommendedName>
</protein>
<dbReference type="RefSeq" id="WP_092388311.1">
    <property type="nucleotide sequence ID" value="NZ_LT629787.1"/>
</dbReference>